<name>A0ABT0LLB9_9GAMM</name>
<dbReference type="EMBL" id="JAKIKS010000267">
    <property type="protein sequence ID" value="MCL1127956.1"/>
    <property type="molecule type" value="Genomic_DNA"/>
</dbReference>
<accession>A0ABT0LLB9</accession>
<evidence type="ECO:0000313" key="2">
    <source>
        <dbReference type="Proteomes" id="UP001203423"/>
    </source>
</evidence>
<proteinExistence type="predicted"/>
<dbReference type="RefSeq" id="WP_248943379.1">
    <property type="nucleotide sequence ID" value="NZ_JAKIKS010000267.1"/>
</dbReference>
<evidence type="ECO:0000313" key="1">
    <source>
        <dbReference type="EMBL" id="MCL1127956.1"/>
    </source>
</evidence>
<organism evidence="1 2">
    <name type="scientific">Shewanella surugensis</name>
    <dbReference type="NCBI Taxonomy" id="212020"/>
    <lineage>
        <taxon>Bacteria</taxon>
        <taxon>Pseudomonadati</taxon>
        <taxon>Pseudomonadota</taxon>
        <taxon>Gammaproteobacteria</taxon>
        <taxon>Alteromonadales</taxon>
        <taxon>Shewanellaceae</taxon>
        <taxon>Shewanella</taxon>
    </lineage>
</organism>
<reference evidence="1 2" key="1">
    <citation type="submission" date="2022-01" db="EMBL/GenBank/DDBJ databases">
        <title>Whole genome-based taxonomy of the Shewanellaceae.</title>
        <authorList>
            <person name="Martin-Rodriguez A.J."/>
        </authorList>
    </citation>
    <scope>NUCLEOTIDE SEQUENCE [LARGE SCALE GENOMIC DNA]</scope>
    <source>
        <strain evidence="1 2">DSM 17177</strain>
    </source>
</reference>
<keyword evidence="2" id="KW-1185">Reference proteome</keyword>
<dbReference type="Proteomes" id="UP001203423">
    <property type="component" value="Unassembled WGS sequence"/>
</dbReference>
<protein>
    <submittedName>
        <fullName evidence="1">Uncharacterized protein</fullName>
    </submittedName>
</protein>
<feature type="non-terminal residue" evidence="1">
    <location>
        <position position="88"/>
    </location>
</feature>
<sequence>MAIYYLSGSWKIATNFPSGVDVYCIANLYGTYNAGTSDGIYYQSGGEWYKATNFHEDRVNCFTDVDGVIYAGTSESLYYQGTGSWEKA</sequence>
<gene>
    <name evidence="1" type="ORF">L2764_26765</name>
</gene>
<comment type="caution">
    <text evidence="1">The sequence shown here is derived from an EMBL/GenBank/DDBJ whole genome shotgun (WGS) entry which is preliminary data.</text>
</comment>